<dbReference type="AlphaFoldDB" id="A0A0J6HL22"/>
<organism evidence="2 3">
    <name type="scientific">Pseudomonas lini</name>
    <dbReference type="NCBI Taxonomy" id="163011"/>
    <lineage>
        <taxon>Bacteria</taxon>
        <taxon>Pseudomonadati</taxon>
        <taxon>Pseudomonadota</taxon>
        <taxon>Gammaproteobacteria</taxon>
        <taxon>Pseudomonadales</taxon>
        <taxon>Pseudomonadaceae</taxon>
        <taxon>Pseudomonas</taxon>
    </lineage>
</organism>
<proteinExistence type="predicted"/>
<accession>A0A0J6HL22</accession>
<dbReference type="RefSeq" id="WP_048392779.1">
    <property type="nucleotide sequence ID" value="NZ_JYLB01000001.1"/>
</dbReference>
<evidence type="ECO:0000313" key="2">
    <source>
        <dbReference type="EMBL" id="SDT25658.1"/>
    </source>
</evidence>
<evidence type="ECO:0000313" key="1">
    <source>
        <dbReference type="EMBL" id="KAB0502664.1"/>
    </source>
</evidence>
<reference evidence="1 4" key="3">
    <citation type="submission" date="2019-09" db="EMBL/GenBank/DDBJ databases">
        <title>Draft genome sequences of 48 bacterial type strains from the CCUG.</title>
        <authorList>
            <person name="Tunovic T."/>
            <person name="Pineiro-Iglesias B."/>
            <person name="Unosson C."/>
            <person name="Inganas E."/>
            <person name="Ohlen M."/>
            <person name="Cardew S."/>
            <person name="Jensie-Markopoulos S."/>
            <person name="Salva-Serra F."/>
            <person name="Jaen-Luchoro D."/>
            <person name="Karlsson R."/>
            <person name="Svensson-Stadler L."/>
            <person name="Chun J."/>
            <person name="Moore E."/>
        </authorList>
    </citation>
    <scope>NUCLEOTIDE SEQUENCE [LARGE SCALE GENOMIC DNA]</scope>
    <source>
        <strain evidence="1 4">CCUG 51522</strain>
    </source>
</reference>
<sequence>MVDATVVERVLCVVDRCLKAQFPDDYYKRCLYASFGVHSLLQSLGHSPEVLGGRFSAFVVSQDQRRGFVHGYASESGEHSHYWVELDGSIIDLGTYYLPAGAGFLACEMPAVFWDTAYAFPKGLTYAPEASYASSEVAQLAPHIIEKMEPFLAACHARMGRPLVKPKIGKWLVISPSSIRRAARKGDLWARGVIRYESLPEERLSI</sequence>
<name>A0A0J6HL22_9PSED</name>
<dbReference type="EMBL" id="VZPO01000007">
    <property type="protein sequence ID" value="KAB0502664.1"/>
    <property type="molecule type" value="Genomic_DNA"/>
</dbReference>
<dbReference type="Proteomes" id="UP000434925">
    <property type="component" value="Unassembled WGS sequence"/>
</dbReference>
<keyword evidence="3" id="KW-1185">Reference proteome</keyword>
<dbReference type="Proteomes" id="UP000182814">
    <property type="component" value="Chromosome I"/>
</dbReference>
<gene>
    <name evidence="1" type="ORF">F7R14_18660</name>
    <name evidence="2" type="ORF">SAMN04490191_3670</name>
</gene>
<reference evidence="2" key="1">
    <citation type="submission" date="2016-10" db="EMBL/GenBank/DDBJ databases">
        <authorList>
            <person name="de Groot N.N."/>
        </authorList>
    </citation>
    <scope>NUCLEOTIDE SEQUENCE [LARGE SCALE GENOMIC DNA]</scope>
    <source>
        <strain evidence="2">BS3782</strain>
    </source>
</reference>
<dbReference type="EMBL" id="LT629746">
    <property type="protein sequence ID" value="SDT25658.1"/>
    <property type="molecule type" value="Genomic_DNA"/>
</dbReference>
<evidence type="ECO:0000313" key="4">
    <source>
        <dbReference type="Proteomes" id="UP000434925"/>
    </source>
</evidence>
<dbReference type="PATRIC" id="fig|163011.3.peg.1157"/>
<evidence type="ECO:0000313" key="3">
    <source>
        <dbReference type="Proteomes" id="UP000182814"/>
    </source>
</evidence>
<protein>
    <submittedName>
        <fullName evidence="2">Uncharacterized protein</fullName>
    </submittedName>
</protein>
<reference evidence="3" key="2">
    <citation type="submission" date="2016-10" db="EMBL/GenBank/DDBJ databases">
        <authorList>
            <person name="Varghese N."/>
            <person name="Submissions S."/>
        </authorList>
    </citation>
    <scope>NUCLEOTIDE SEQUENCE [LARGE SCALE GENOMIC DNA]</scope>
    <source>
        <strain evidence="3">BS3782</strain>
    </source>
</reference>